<dbReference type="Pfam" id="PF01532">
    <property type="entry name" value="Glyco_hydro_47"/>
    <property type="match status" value="1"/>
</dbReference>
<dbReference type="InterPro" id="IPR050749">
    <property type="entry name" value="Glycosyl_Hydrolase_47"/>
</dbReference>
<comment type="similarity">
    <text evidence="3 6">Belongs to the glycosyl hydrolase 47 family.</text>
</comment>
<dbReference type="RefSeq" id="XP_064767581.1">
    <property type="nucleotide sequence ID" value="XM_064910482.1"/>
</dbReference>
<dbReference type="PANTHER" id="PTHR11742:SF103">
    <property type="entry name" value="ENDOPLASMIC RETICULUM MANNOSIDASE MNL2-RELATED"/>
    <property type="match status" value="1"/>
</dbReference>
<dbReference type="PANTHER" id="PTHR11742">
    <property type="entry name" value="MANNOSYL-OLIGOSACCHARIDE ALPHA-1,2-MANNOSIDASE-RELATED"/>
    <property type="match status" value="1"/>
</dbReference>
<proteinExistence type="inferred from homology"/>
<comment type="pathway">
    <text evidence="2">Protein modification; protein glycosylation.</text>
</comment>
<feature type="compositionally biased region" description="Low complexity" evidence="7">
    <location>
        <begin position="679"/>
        <end position="690"/>
    </location>
</feature>
<gene>
    <name evidence="8" type="ORF">BZA70DRAFT_239774</name>
</gene>
<dbReference type="InterPro" id="IPR001382">
    <property type="entry name" value="Glyco_hydro_47"/>
</dbReference>
<protein>
    <recommendedName>
        <fullName evidence="6">alpha-1,2-Mannosidase</fullName>
        <ecNumber evidence="6">3.2.1.-</ecNumber>
    </recommendedName>
</protein>
<organism evidence="8 9">
    <name type="scientific">Myxozyma melibiosi</name>
    <dbReference type="NCBI Taxonomy" id="54550"/>
    <lineage>
        <taxon>Eukaryota</taxon>
        <taxon>Fungi</taxon>
        <taxon>Dikarya</taxon>
        <taxon>Ascomycota</taxon>
        <taxon>Saccharomycotina</taxon>
        <taxon>Lipomycetes</taxon>
        <taxon>Lipomycetales</taxon>
        <taxon>Lipomycetaceae</taxon>
        <taxon>Myxozyma</taxon>
    </lineage>
</organism>
<comment type="cofactor">
    <cofactor evidence="1">
        <name>Ca(2+)</name>
        <dbReference type="ChEBI" id="CHEBI:29108"/>
    </cofactor>
</comment>
<comment type="caution">
    <text evidence="8">The sequence shown here is derived from an EMBL/GenBank/DDBJ whole genome shotgun (WGS) entry which is preliminary data.</text>
</comment>
<dbReference type="EC" id="3.2.1.-" evidence="6"/>
<dbReference type="InterPro" id="IPR036026">
    <property type="entry name" value="Seven-hairpin_glycosidases"/>
</dbReference>
<name>A0ABR1F3W9_9ASCO</name>
<feature type="region of interest" description="Disordered" evidence="7">
    <location>
        <begin position="648"/>
        <end position="725"/>
    </location>
</feature>
<dbReference type="SUPFAM" id="SSF48225">
    <property type="entry name" value="Seven-hairpin glycosidases"/>
    <property type="match status" value="1"/>
</dbReference>
<dbReference type="InterPro" id="IPR012341">
    <property type="entry name" value="6hp_glycosidase-like_sf"/>
</dbReference>
<accession>A0ABR1F3W9</accession>
<feature type="compositionally biased region" description="Low complexity" evidence="7">
    <location>
        <begin position="697"/>
        <end position="708"/>
    </location>
</feature>
<feature type="compositionally biased region" description="Basic and acidic residues" evidence="7">
    <location>
        <begin position="648"/>
        <end position="661"/>
    </location>
</feature>
<evidence type="ECO:0000256" key="1">
    <source>
        <dbReference type="ARBA" id="ARBA00001913"/>
    </source>
</evidence>
<evidence type="ECO:0000256" key="6">
    <source>
        <dbReference type="RuleBase" id="RU361193"/>
    </source>
</evidence>
<dbReference type="PRINTS" id="PR00747">
    <property type="entry name" value="GLYHDRLASE47"/>
</dbReference>
<feature type="compositionally biased region" description="Low complexity" evidence="7">
    <location>
        <begin position="80"/>
        <end position="96"/>
    </location>
</feature>
<feature type="compositionally biased region" description="Pro residues" evidence="7">
    <location>
        <begin position="667"/>
        <end position="678"/>
    </location>
</feature>
<evidence type="ECO:0000313" key="9">
    <source>
        <dbReference type="Proteomes" id="UP001498771"/>
    </source>
</evidence>
<evidence type="ECO:0000256" key="4">
    <source>
        <dbReference type="ARBA" id="ARBA00022801"/>
    </source>
</evidence>
<dbReference type="Proteomes" id="UP001498771">
    <property type="component" value="Unassembled WGS sequence"/>
</dbReference>
<dbReference type="GeneID" id="90035994"/>
<keyword evidence="6" id="KW-0326">Glycosidase</keyword>
<evidence type="ECO:0000256" key="2">
    <source>
        <dbReference type="ARBA" id="ARBA00004922"/>
    </source>
</evidence>
<dbReference type="Gene3D" id="1.50.10.10">
    <property type="match status" value="2"/>
</dbReference>
<reference evidence="8 9" key="1">
    <citation type="submission" date="2024-03" db="EMBL/GenBank/DDBJ databases">
        <title>Genome-scale model development and genomic sequencing of the oleaginous clade Lipomyces.</title>
        <authorList>
            <consortium name="Lawrence Berkeley National Laboratory"/>
            <person name="Czajka J.J."/>
            <person name="Han Y."/>
            <person name="Kim J."/>
            <person name="Mondo S.J."/>
            <person name="Hofstad B.A."/>
            <person name="Robles A."/>
            <person name="Haridas S."/>
            <person name="Riley R."/>
            <person name="LaButti K."/>
            <person name="Pangilinan J."/>
            <person name="Andreopoulos W."/>
            <person name="Lipzen A."/>
            <person name="Yan J."/>
            <person name="Wang M."/>
            <person name="Ng V."/>
            <person name="Grigoriev I.V."/>
            <person name="Spatafora J.W."/>
            <person name="Magnuson J.K."/>
            <person name="Baker S.E."/>
            <person name="Pomraning K.R."/>
        </authorList>
    </citation>
    <scope>NUCLEOTIDE SEQUENCE [LARGE SCALE GENOMIC DNA]</scope>
    <source>
        <strain evidence="8 9">Phaff 52-87</strain>
    </source>
</reference>
<feature type="region of interest" description="Disordered" evidence="7">
    <location>
        <begin position="69"/>
        <end position="108"/>
    </location>
</feature>
<keyword evidence="4 6" id="KW-0378">Hydrolase</keyword>
<keyword evidence="9" id="KW-1185">Reference proteome</keyword>
<evidence type="ECO:0000256" key="7">
    <source>
        <dbReference type="SAM" id="MobiDB-lite"/>
    </source>
</evidence>
<evidence type="ECO:0000256" key="3">
    <source>
        <dbReference type="ARBA" id="ARBA00007658"/>
    </source>
</evidence>
<keyword evidence="5" id="KW-1015">Disulfide bond</keyword>
<evidence type="ECO:0000256" key="5">
    <source>
        <dbReference type="ARBA" id="ARBA00023157"/>
    </source>
</evidence>
<sequence length="858" mass="94180">MPSVRLRRHRAVLLFTLFALAISYHFVVVRRDYSIVPDKFLYGLPSSSSSSSSSILKTAEDADVADADQHSVLPTPPPSSTTSSSSSSSTTTSSSSHNSDPLPLAQSPNTKLVSSLETILFAGTFPVDDYYTGPSSNVLPPGIRQSSSDPSIFSRPRIAKFPFANPAALPDEPPLSFAKIQGSFAAESDDERQKREARLAAVKDAFLHSWQGYKEYAWGHDEVQPASNTSADTFGGLGASIVDALDTLQIMDLTEEFEEAKAFVAALNFTTSNYKTIPIFETTIRFLGGLISAYDLSSPREEIFLDKAVELADLMLGAFDTPNGMPVLYYNPVLAHYGPEEAKLRAGNTVVFAQFSSLSLEFTRLAQITKNNAYYAVIQRISDQLQESQKKTDIPGLWPSFMDISGCVTASEKKSSAPSAADNQDVEAAALNRAAIDAETKQSDSNAKQKRQVPAALRKSLLDVPRPGSSSLSPVNLPVEECVGVKAIVGTVKEDSNNKLKYTAGGLADSAYEYMIKEYLLLGGTVAQYKDMYQSATAAIDDNLLFRPKVAGDPDILFSGNVLVDKDTKAAEFDAEMTHLTCYIGGMYAIGARALENPAHLQTAEKLTEGCYWSYRATNTGIMPENFHVDPCLSSDCHFVDRFASSEGENKLRKRQVDETTHQPQARNPPAPTTPSRPPASTTPLPATKTQMPCRLPTTKTKSEPSTTVPGTVLEVDAPDAPAEDDPNRWETGGWYDQPHSILYQDGRYLLRPEALESIFVMYRVTGDRKWQDRGWEMFSAIVKYTKTDAAFSAIKDVTNNRKITYLDEMESFWMAETLKYAYLLFAEPSLISLDDYVFNTEAHPLLRPSPVQSAPEK</sequence>
<dbReference type="EMBL" id="JBBJBU010000008">
    <property type="protein sequence ID" value="KAK7204548.1"/>
    <property type="molecule type" value="Genomic_DNA"/>
</dbReference>
<evidence type="ECO:0000313" key="8">
    <source>
        <dbReference type="EMBL" id="KAK7204548.1"/>
    </source>
</evidence>